<dbReference type="PANTHER" id="PTHR15157:SF13">
    <property type="entry name" value="AUTOPHAGY-RELATED PROTEIN 14"/>
    <property type="match status" value="1"/>
</dbReference>
<accession>A0A9P6DXM5</accession>
<evidence type="ECO:0000256" key="2">
    <source>
        <dbReference type="ARBA" id="ARBA00013807"/>
    </source>
</evidence>
<feature type="compositionally biased region" description="Pro residues" evidence="4">
    <location>
        <begin position="316"/>
        <end position="329"/>
    </location>
</feature>
<proteinExistence type="inferred from homology"/>
<sequence>MSSICPTCEIPQRKFYCTDCLRSHLRHFRNATQTAENEREAQVEKAKRSLAVIDQKRVLRASAARLEDSILEARDWTKGLGRACDDLRTCIIRKRESIRRRRVNLEAALDIVERPGTTPTKTPGPLSHAEQIHTLKTSLTQAHVALARSRRVLIRELVQVFDITEARPSPVASKSSSYVSPSPVSFGMGSVLGTFSRRSRTSSPITNLSHSYHPSSRPFPNNVLSSPPTPTQSPPPYAISTLSLPSNPADLESLPPEHVQAVVQFLVQFLQLLSFYLGVKLPFEIIWDGGTIEGVGRPWIRAVKGDDDGGWAKFPGPQPLFPPPAPSATPSPSSSTAIVDPFPIPATIPSPSESLSSSSSLPVSSHHRLLPSFTTGLAMLSYNIAYLLFSQRLPPIPPLTPSTSPYPSPSPSPAATTPPTIPLKMLPDPLRSLIFLCFSPLESVGLYSHSALRAPYRLYPPTAPHTARDRSLPNAAREREPFGLDFMDFLATFHTAMGTSPTVKERTRNGRRRRGAEDDWDLVEVDEGIEEEVVQ</sequence>
<protein>
    <recommendedName>
        <fullName evidence="2">Autophagy-related protein 14</fullName>
    </recommendedName>
</protein>
<evidence type="ECO:0000256" key="1">
    <source>
        <dbReference type="ARBA" id="ARBA00009574"/>
    </source>
</evidence>
<evidence type="ECO:0000313" key="5">
    <source>
        <dbReference type="EMBL" id="KAF9515004.1"/>
    </source>
</evidence>
<feature type="compositionally biased region" description="Pro residues" evidence="4">
    <location>
        <begin position="227"/>
        <end position="237"/>
    </location>
</feature>
<evidence type="ECO:0000256" key="4">
    <source>
        <dbReference type="SAM" id="MobiDB-lite"/>
    </source>
</evidence>
<feature type="region of interest" description="Disordered" evidence="4">
    <location>
        <begin position="202"/>
        <end position="242"/>
    </location>
</feature>
<keyword evidence="3" id="KW-0175">Coiled coil</keyword>
<organism evidence="5 6">
    <name type="scientific">Hydnum rufescens UP504</name>
    <dbReference type="NCBI Taxonomy" id="1448309"/>
    <lineage>
        <taxon>Eukaryota</taxon>
        <taxon>Fungi</taxon>
        <taxon>Dikarya</taxon>
        <taxon>Basidiomycota</taxon>
        <taxon>Agaricomycotina</taxon>
        <taxon>Agaricomycetes</taxon>
        <taxon>Cantharellales</taxon>
        <taxon>Hydnaceae</taxon>
        <taxon>Hydnum</taxon>
    </lineage>
</organism>
<evidence type="ECO:0000313" key="6">
    <source>
        <dbReference type="Proteomes" id="UP000886523"/>
    </source>
</evidence>
<dbReference type="Pfam" id="PF10186">
    <property type="entry name" value="ATG14"/>
    <property type="match status" value="1"/>
</dbReference>
<dbReference type="GO" id="GO:0000323">
    <property type="term" value="C:lytic vacuole"/>
    <property type="evidence" value="ECO:0007669"/>
    <property type="project" value="TreeGrafter"/>
</dbReference>
<dbReference type="PRINTS" id="PR01217">
    <property type="entry name" value="PRICHEXTENSN"/>
</dbReference>
<dbReference type="PANTHER" id="PTHR15157">
    <property type="entry name" value="UV RADIATION RESISTANCE-ASSOCIATED GENE PROTEIN"/>
    <property type="match status" value="1"/>
</dbReference>
<reference evidence="5" key="1">
    <citation type="journal article" date="2020" name="Nat. Commun.">
        <title>Large-scale genome sequencing of mycorrhizal fungi provides insights into the early evolution of symbiotic traits.</title>
        <authorList>
            <person name="Miyauchi S."/>
            <person name="Kiss E."/>
            <person name="Kuo A."/>
            <person name="Drula E."/>
            <person name="Kohler A."/>
            <person name="Sanchez-Garcia M."/>
            <person name="Morin E."/>
            <person name="Andreopoulos B."/>
            <person name="Barry K.W."/>
            <person name="Bonito G."/>
            <person name="Buee M."/>
            <person name="Carver A."/>
            <person name="Chen C."/>
            <person name="Cichocki N."/>
            <person name="Clum A."/>
            <person name="Culley D."/>
            <person name="Crous P.W."/>
            <person name="Fauchery L."/>
            <person name="Girlanda M."/>
            <person name="Hayes R.D."/>
            <person name="Keri Z."/>
            <person name="LaButti K."/>
            <person name="Lipzen A."/>
            <person name="Lombard V."/>
            <person name="Magnuson J."/>
            <person name="Maillard F."/>
            <person name="Murat C."/>
            <person name="Nolan M."/>
            <person name="Ohm R.A."/>
            <person name="Pangilinan J."/>
            <person name="Pereira M.F."/>
            <person name="Perotto S."/>
            <person name="Peter M."/>
            <person name="Pfister S."/>
            <person name="Riley R."/>
            <person name="Sitrit Y."/>
            <person name="Stielow J.B."/>
            <person name="Szollosi G."/>
            <person name="Zifcakova L."/>
            <person name="Stursova M."/>
            <person name="Spatafora J.W."/>
            <person name="Tedersoo L."/>
            <person name="Vaario L.M."/>
            <person name="Yamada A."/>
            <person name="Yan M."/>
            <person name="Wang P."/>
            <person name="Xu J."/>
            <person name="Bruns T."/>
            <person name="Baldrian P."/>
            <person name="Vilgalys R."/>
            <person name="Dunand C."/>
            <person name="Henrissat B."/>
            <person name="Grigoriev I.V."/>
            <person name="Hibbett D."/>
            <person name="Nagy L.G."/>
            <person name="Martin F.M."/>
        </authorList>
    </citation>
    <scope>NUCLEOTIDE SEQUENCE</scope>
    <source>
        <strain evidence="5">UP504</strain>
    </source>
</reference>
<comment type="caution">
    <text evidence="5">The sequence shown here is derived from an EMBL/GenBank/DDBJ whole genome shotgun (WGS) entry which is preliminary data.</text>
</comment>
<gene>
    <name evidence="5" type="ORF">BS47DRAFT_1391934</name>
</gene>
<dbReference type="Proteomes" id="UP000886523">
    <property type="component" value="Unassembled WGS sequence"/>
</dbReference>
<evidence type="ECO:0000256" key="3">
    <source>
        <dbReference type="ARBA" id="ARBA00023054"/>
    </source>
</evidence>
<feature type="compositionally biased region" description="Polar residues" evidence="4">
    <location>
        <begin position="202"/>
        <end position="224"/>
    </location>
</feature>
<dbReference type="InterPro" id="IPR018791">
    <property type="entry name" value="UV_resistance/autophagy_Atg14"/>
</dbReference>
<dbReference type="AlphaFoldDB" id="A0A9P6DXM5"/>
<feature type="region of interest" description="Disordered" evidence="4">
    <location>
        <begin position="314"/>
        <end position="336"/>
    </location>
</feature>
<comment type="similarity">
    <text evidence="1">Belongs to the ATG14 family.</text>
</comment>
<feature type="region of interest" description="Disordered" evidence="4">
    <location>
        <begin position="500"/>
        <end position="519"/>
    </location>
</feature>
<dbReference type="EMBL" id="MU128954">
    <property type="protein sequence ID" value="KAF9515004.1"/>
    <property type="molecule type" value="Genomic_DNA"/>
</dbReference>
<dbReference type="GO" id="GO:0005768">
    <property type="term" value="C:endosome"/>
    <property type="evidence" value="ECO:0007669"/>
    <property type="project" value="TreeGrafter"/>
</dbReference>
<dbReference type="GO" id="GO:0000149">
    <property type="term" value="F:SNARE binding"/>
    <property type="evidence" value="ECO:0007669"/>
    <property type="project" value="TreeGrafter"/>
</dbReference>
<dbReference type="OrthoDB" id="16772at2759"/>
<dbReference type="GO" id="GO:0035493">
    <property type="term" value="P:SNARE complex assembly"/>
    <property type="evidence" value="ECO:0007669"/>
    <property type="project" value="TreeGrafter"/>
</dbReference>
<name>A0A9P6DXM5_9AGAM</name>
<keyword evidence="6" id="KW-1185">Reference proteome</keyword>
<dbReference type="GO" id="GO:0032991">
    <property type="term" value="C:protein-containing complex"/>
    <property type="evidence" value="ECO:0007669"/>
    <property type="project" value="UniProtKB-ARBA"/>
</dbReference>